<keyword evidence="1" id="KW-0614">Plasmid</keyword>
<geneLocation type="plasmid" evidence="2">
    <name>paarc1-02</name>
</geneLocation>
<protein>
    <submittedName>
        <fullName evidence="1">Uncharacterized protein</fullName>
    </submittedName>
</protein>
<gene>
    <name evidence="1" type="ORF">AArc1_5027</name>
</gene>
<name>A0A346P9N3_9EURY</name>
<organism evidence="1 2">
    <name type="scientific">Natrarchaeobaculum sulfurireducens</name>
    <dbReference type="NCBI Taxonomy" id="2044521"/>
    <lineage>
        <taxon>Archaea</taxon>
        <taxon>Methanobacteriati</taxon>
        <taxon>Methanobacteriota</taxon>
        <taxon>Stenosarchaea group</taxon>
        <taxon>Halobacteria</taxon>
        <taxon>Halobacteriales</taxon>
        <taxon>Natrialbaceae</taxon>
        <taxon>Natrarchaeobaculum</taxon>
    </lineage>
</organism>
<sequence length="60" mass="6328">MRSVFLIVSVSVEYPALLSAVGCVGDVGFILTLKGQVFSSNLYNDPTGSVFVVELPLAAH</sequence>
<accession>A0A346P9N3</accession>
<evidence type="ECO:0000313" key="1">
    <source>
        <dbReference type="EMBL" id="AXR76228.1"/>
    </source>
</evidence>
<evidence type="ECO:0000313" key="2">
    <source>
        <dbReference type="Proteomes" id="UP000258707"/>
    </source>
</evidence>
<dbReference type="AlphaFoldDB" id="A0A346P9N3"/>
<dbReference type="EMBL" id="CP024046">
    <property type="protein sequence ID" value="AXR76228.1"/>
    <property type="molecule type" value="Genomic_DNA"/>
</dbReference>
<dbReference type="Proteomes" id="UP000258707">
    <property type="component" value="Plasmid pAArc1-02"/>
</dbReference>
<reference evidence="1 2" key="1">
    <citation type="submission" date="2017-10" db="EMBL/GenBank/DDBJ databases">
        <title>Phenotypic and genomic properties of facultatively anaerobic sulfur-reducing natronoarchaea from hypersaline soda lakes.</title>
        <authorList>
            <person name="Sorokin D.Y."/>
            <person name="Kublanov I.V."/>
            <person name="Roman P."/>
            <person name="Sinninghe Damste J.S."/>
            <person name="Golyshin P.N."/>
            <person name="Rojo D."/>
            <person name="Ciordia S."/>
            <person name="Mena Md.C."/>
            <person name="Ferrer M."/>
            <person name="Messina E."/>
            <person name="Smedile F."/>
            <person name="La Spada G."/>
            <person name="La Cono V."/>
            <person name="Yakimov M.M."/>
        </authorList>
    </citation>
    <scope>NUCLEOTIDE SEQUENCE [LARGE SCALE GENOMIC DNA]</scope>
    <source>
        <strain evidence="1 2">AArc1</strain>
        <plasmid evidence="2">paarc1-02</plasmid>
    </source>
</reference>
<proteinExistence type="predicted"/>
<dbReference type="KEGG" id="nan:AArc1_5027"/>